<evidence type="ECO:0000313" key="2">
    <source>
        <dbReference type="Proteomes" id="UP000257039"/>
    </source>
</evidence>
<keyword evidence="2" id="KW-1185">Reference proteome</keyword>
<dbReference type="Pfam" id="PF05944">
    <property type="entry name" value="Phage_term_smal"/>
    <property type="match status" value="1"/>
</dbReference>
<protein>
    <recommendedName>
        <fullName evidence="3">Terminase</fullName>
    </recommendedName>
</protein>
<dbReference type="RefSeq" id="WP_094790062.1">
    <property type="nucleotide sequence ID" value="NZ_NDXW01000012.1"/>
</dbReference>
<proteinExistence type="predicted"/>
<dbReference type="Proteomes" id="UP000257039">
    <property type="component" value="Unassembled WGS sequence"/>
</dbReference>
<dbReference type="AlphaFoldDB" id="A0A4P9VFR4"/>
<name>A0A4P9VFR4_9GAMM</name>
<gene>
    <name evidence="1" type="ORF">B9G39_29845</name>
</gene>
<evidence type="ECO:0000313" key="1">
    <source>
        <dbReference type="EMBL" id="RDH41204.1"/>
    </source>
</evidence>
<dbReference type="GO" id="GO:0003677">
    <property type="term" value="F:DNA binding"/>
    <property type="evidence" value="ECO:0007669"/>
    <property type="project" value="InterPro"/>
</dbReference>
<sequence>MLSLAMRQRQREAQEAKAEHMPFSPDNAFASLANAKKFCQLQLCSLRLDLAQISKLKNYPEKAEFKRTLIDKYQHYLDGYLASGLEHPNEILVYMVIWHFDTNQLFIAYKLAKMAIQQNQPMPETFKRRDVTTFACDEVLRAMERKIEHSDIIFNLVLEDLQNGTWDVIPEIKARYFKIAGTRAEENNQLDDALLYFEKAHNTWEKIGVKTKLEKLRNKLTK</sequence>
<dbReference type="EMBL" id="NDXW01000012">
    <property type="protein sequence ID" value="RDH41204.1"/>
    <property type="molecule type" value="Genomic_DNA"/>
</dbReference>
<accession>A0A4P9VFR4</accession>
<comment type="caution">
    <text evidence="1">The sequence shown here is derived from an EMBL/GenBank/DDBJ whole genome shotgun (WGS) entry which is preliminary data.</text>
</comment>
<reference evidence="1 2" key="1">
    <citation type="submission" date="2017-04" db="EMBL/GenBank/DDBJ databases">
        <title>Draft genome sequence of Zooshikella ganghwensis VG4 isolated from Red Sea sediments.</title>
        <authorList>
            <person name="Rehman Z."/>
            <person name="Alam I."/>
            <person name="Kamau A."/>
            <person name="Bajic V."/>
            <person name="Leiknes T."/>
        </authorList>
    </citation>
    <scope>NUCLEOTIDE SEQUENCE [LARGE SCALE GENOMIC DNA]</scope>
    <source>
        <strain evidence="1 2">VG4</strain>
    </source>
</reference>
<organism evidence="1 2">
    <name type="scientific">Zooshikella ganghwensis</name>
    <dbReference type="NCBI Taxonomy" id="202772"/>
    <lineage>
        <taxon>Bacteria</taxon>
        <taxon>Pseudomonadati</taxon>
        <taxon>Pseudomonadota</taxon>
        <taxon>Gammaproteobacteria</taxon>
        <taxon>Oceanospirillales</taxon>
        <taxon>Zooshikellaceae</taxon>
        <taxon>Zooshikella</taxon>
    </lineage>
</organism>
<dbReference type="GO" id="GO:0004519">
    <property type="term" value="F:endonuclease activity"/>
    <property type="evidence" value="ECO:0007669"/>
    <property type="project" value="InterPro"/>
</dbReference>
<dbReference type="InterPro" id="IPR010270">
    <property type="entry name" value="Phage_P2_GpM"/>
</dbReference>
<evidence type="ECO:0008006" key="3">
    <source>
        <dbReference type="Google" id="ProtNLM"/>
    </source>
</evidence>